<keyword evidence="3" id="KW-1185">Reference proteome</keyword>
<sequence>MRRVDGLCWAVTDGPEGSAAVELPADAAGARLLDEQAGGAFWCARRAGGCGALLAVVTDGDTAAFRHTGGQPCALVARPATAARAYDPLRYRPALTAWLTGQGHRPRVETLTGRDGPVGLHVAVDALGAALEVQLTPLGDTAWRARDDRLRRTARSVTWLYGPGADDAAATEASVRGAALSLRRHDRGLLVGVRDAGDRVRWVRSAACALTADGVTAPGLAEARAAHVQRSAARQDAARRAARQAAREVAQRSRRPGAVPWDVRTGTLPYPAAG</sequence>
<gene>
    <name evidence="2" type="ORF">SAMN04488107_1680</name>
</gene>
<organism evidence="2 3">
    <name type="scientific">Geodermatophilus saharensis</name>
    <dbReference type="NCBI Taxonomy" id="1137994"/>
    <lineage>
        <taxon>Bacteria</taxon>
        <taxon>Bacillati</taxon>
        <taxon>Actinomycetota</taxon>
        <taxon>Actinomycetes</taxon>
        <taxon>Geodermatophilales</taxon>
        <taxon>Geodermatophilaceae</taxon>
        <taxon>Geodermatophilus</taxon>
    </lineage>
</organism>
<evidence type="ECO:0000313" key="2">
    <source>
        <dbReference type="EMBL" id="SNS20465.1"/>
    </source>
</evidence>
<evidence type="ECO:0000256" key="1">
    <source>
        <dbReference type="SAM" id="MobiDB-lite"/>
    </source>
</evidence>
<dbReference type="AlphaFoldDB" id="A0A239CJV6"/>
<dbReference type="EMBL" id="FZOH01000003">
    <property type="protein sequence ID" value="SNS20465.1"/>
    <property type="molecule type" value="Genomic_DNA"/>
</dbReference>
<evidence type="ECO:0000313" key="3">
    <source>
        <dbReference type="Proteomes" id="UP000198386"/>
    </source>
</evidence>
<dbReference type="Proteomes" id="UP000198386">
    <property type="component" value="Unassembled WGS sequence"/>
</dbReference>
<protein>
    <submittedName>
        <fullName evidence="2">Uncharacterized protein</fullName>
    </submittedName>
</protein>
<proteinExistence type="predicted"/>
<reference evidence="3" key="1">
    <citation type="submission" date="2017-06" db="EMBL/GenBank/DDBJ databases">
        <authorList>
            <person name="Varghese N."/>
            <person name="Submissions S."/>
        </authorList>
    </citation>
    <scope>NUCLEOTIDE SEQUENCE [LARGE SCALE GENOMIC DNA]</scope>
    <source>
        <strain evidence="3">DSM 45423</strain>
    </source>
</reference>
<name>A0A239CJV6_9ACTN</name>
<accession>A0A239CJV6</accession>
<feature type="region of interest" description="Disordered" evidence="1">
    <location>
        <begin position="248"/>
        <end position="274"/>
    </location>
</feature>